<dbReference type="GO" id="GO:0004497">
    <property type="term" value="F:monooxygenase activity"/>
    <property type="evidence" value="ECO:0007669"/>
    <property type="project" value="UniProtKB-KW"/>
</dbReference>
<dbReference type="OrthoDB" id="2789670at2759"/>
<protein>
    <recommendedName>
        <fullName evidence="14">Cytochrome P450</fullName>
    </recommendedName>
</protein>
<evidence type="ECO:0000256" key="6">
    <source>
        <dbReference type="ARBA" id="ARBA00023002"/>
    </source>
</evidence>
<evidence type="ECO:0000256" key="3">
    <source>
        <dbReference type="ARBA" id="ARBA00010617"/>
    </source>
</evidence>
<comment type="cofactor">
    <cofactor evidence="1 9">
        <name>heme</name>
        <dbReference type="ChEBI" id="CHEBI:30413"/>
    </cofactor>
</comment>
<evidence type="ECO:0000313" key="12">
    <source>
        <dbReference type="EMBL" id="TFY69811.1"/>
    </source>
</evidence>
<evidence type="ECO:0008006" key="14">
    <source>
        <dbReference type="Google" id="ProtNLM"/>
    </source>
</evidence>
<evidence type="ECO:0000256" key="9">
    <source>
        <dbReference type="PIRSR" id="PIRSR602401-1"/>
    </source>
</evidence>
<dbReference type="SUPFAM" id="SSF48264">
    <property type="entry name" value="Cytochrome P450"/>
    <property type="match status" value="1"/>
</dbReference>
<keyword evidence="11" id="KW-1133">Transmembrane helix</keyword>
<dbReference type="InterPro" id="IPR036396">
    <property type="entry name" value="Cyt_P450_sf"/>
</dbReference>
<keyword evidence="11" id="KW-0472">Membrane</keyword>
<proteinExistence type="inferred from homology"/>
<dbReference type="InterPro" id="IPR001128">
    <property type="entry name" value="Cyt_P450"/>
</dbReference>
<dbReference type="Pfam" id="PF00067">
    <property type="entry name" value="p450"/>
    <property type="match status" value="1"/>
</dbReference>
<keyword evidence="5 9" id="KW-0479">Metal-binding</keyword>
<keyword evidence="6 10" id="KW-0560">Oxidoreductase</keyword>
<comment type="caution">
    <text evidence="12">The sequence shown here is derived from an EMBL/GenBank/DDBJ whole genome shotgun (WGS) entry which is preliminary data.</text>
</comment>
<evidence type="ECO:0000256" key="5">
    <source>
        <dbReference type="ARBA" id="ARBA00022723"/>
    </source>
</evidence>
<evidence type="ECO:0000313" key="13">
    <source>
        <dbReference type="Proteomes" id="UP000298327"/>
    </source>
</evidence>
<comment type="similarity">
    <text evidence="3 10">Belongs to the cytochrome P450 family.</text>
</comment>
<evidence type="ECO:0000256" key="2">
    <source>
        <dbReference type="ARBA" id="ARBA00005179"/>
    </source>
</evidence>
<dbReference type="GO" id="GO:0016705">
    <property type="term" value="F:oxidoreductase activity, acting on paired donors, with incorporation or reduction of molecular oxygen"/>
    <property type="evidence" value="ECO:0007669"/>
    <property type="project" value="InterPro"/>
</dbReference>
<keyword evidence="8 10" id="KW-0503">Monooxygenase</keyword>
<dbReference type="EMBL" id="SEOQ01000127">
    <property type="protein sequence ID" value="TFY69811.1"/>
    <property type="molecule type" value="Genomic_DNA"/>
</dbReference>
<evidence type="ECO:0000256" key="4">
    <source>
        <dbReference type="ARBA" id="ARBA00022617"/>
    </source>
</evidence>
<feature type="binding site" description="axial binding residue" evidence="9">
    <location>
        <position position="446"/>
    </location>
    <ligand>
        <name>heme</name>
        <dbReference type="ChEBI" id="CHEBI:30413"/>
    </ligand>
    <ligandPart>
        <name>Fe</name>
        <dbReference type="ChEBI" id="CHEBI:18248"/>
    </ligandPart>
</feature>
<evidence type="ECO:0000256" key="10">
    <source>
        <dbReference type="RuleBase" id="RU000461"/>
    </source>
</evidence>
<evidence type="ECO:0000256" key="11">
    <source>
        <dbReference type="SAM" id="Phobius"/>
    </source>
</evidence>
<dbReference type="AlphaFoldDB" id="A0A4Y9Z7M4"/>
<dbReference type="STRING" id="205917.A0A4Y9Z7M4"/>
<feature type="transmembrane region" description="Helical" evidence="11">
    <location>
        <begin position="450"/>
        <end position="472"/>
    </location>
</feature>
<dbReference type="Gene3D" id="1.10.630.10">
    <property type="entry name" value="Cytochrome P450"/>
    <property type="match status" value="1"/>
</dbReference>
<dbReference type="PANTHER" id="PTHR46300">
    <property type="entry name" value="P450, PUTATIVE (EUROFUNG)-RELATED-RELATED"/>
    <property type="match status" value="1"/>
</dbReference>
<evidence type="ECO:0000256" key="1">
    <source>
        <dbReference type="ARBA" id="ARBA00001971"/>
    </source>
</evidence>
<evidence type="ECO:0000256" key="7">
    <source>
        <dbReference type="ARBA" id="ARBA00023004"/>
    </source>
</evidence>
<sequence length="516" mass="57759">MPLESSYSSVSALLLALALGSVIFVTNRRRSHALPWPPGPRGIPLIGSWFYIPSQKPQITYAKWSRDYQSDIVSVNAFGQPILIINSQKCAETLLEERSSIYSDRPSFTIVNLTGWDWFIGTLPYSDLWRARRRILQRELHENAILEYRPKQHTMVDNLIKWLYKDPEDFKHYTYTAIASLSLSLAYGYDVKPRDDPLVEKLERASKIVIDLMLPGTSTLNEIPFLNQLPSWFPGFGYKKRAKACKILTNEVLHSPLDMVKQSVADGTASLSLASVLLRDNDSQDDNERSTEEAVIRESVASIYSAGADATGGSLHHAIHTLILNPDAQKRAQAEIDKVVSRDRLPSFDDRDALPYLGAVVREIMRWNNVGPLGIPHKNTQDDVYEGYLIPKGEPPSNVVFMAAMIHDPERYPDPMSFKPERFLQADGSLNDDDMRAMFGFGRRVCPGRYIAVSTIWLAVAGMLAVFDFGLAKDAQGNEIPVENITTDGTSSRPAPFQCSIKPRDSLAEALIQSLA</sequence>
<name>A0A4Y9Z7M4_9AGAM</name>
<dbReference type="InterPro" id="IPR002401">
    <property type="entry name" value="Cyt_P450_E_grp-I"/>
</dbReference>
<dbReference type="CDD" id="cd11065">
    <property type="entry name" value="CYP64-like"/>
    <property type="match status" value="1"/>
</dbReference>
<organism evidence="12 13">
    <name type="scientific">Dentipellis fragilis</name>
    <dbReference type="NCBI Taxonomy" id="205917"/>
    <lineage>
        <taxon>Eukaryota</taxon>
        <taxon>Fungi</taxon>
        <taxon>Dikarya</taxon>
        <taxon>Basidiomycota</taxon>
        <taxon>Agaricomycotina</taxon>
        <taxon>Agaricomycetes</taxon>
        <taxon>Russulales</taxon>
        <taxon>Hericiaceae</taxon>
        <taxon>Dentipellis</taxon>
    </lineage>
</organism>
<evidence type="ECO:0000256" key="8">
    <source>
        <dbReference type="ARBA" id="ARBA00023033"/>
    </source>
</evidence>
<dbReference type="InterPro" id="IPR017972">
    <property type="entry name" value="Cyt_P450_CS"/>
</dbReference>
<dbReference type="Proteomes" id="UP000298327">
    <property type="component" value="Unassembled WGS sequence"/>
</dbReference>
<comment type="pathway">
    <text evidence="2">Secondary metabolite biosynthesis.</text>
</comment>
<dbReference type="GO" id="GO:0020037">
    <property type="term" value="F:heme binding"/>
    <property type="evidence" value="ECO:0007669"/>
    <property type="project" value="InterPro"/>
</dbReference>
<accession>A0A4Y9Z7M4</accession>
<dbReference type="InterPro" id="IPR050364">
    <property type="entry name" value="Cytochrome_P450_fung"/>
</dbReference>
<keyword evidence="11" id="KW-0812">Transmembrane</keyword>
<dbReference type="PRINTS" id="PR00385">
    <property type="entry name" value="P450"/>
</dbReference>
<dbReference type="PANTHER" id="PTHR46300:SF7">
    <property type="entry name" value="P450, PUTATIVE (EUROFUNG)-RELATED"/>
    <property type="match status" value="1"/>
</dbReference>
<dbReference type="GO" id="GO:0005506">
    <property type="term" value="F:iron ion binding"/>
    <property type="evidence" value="ECO:0007669"/>
    <property type="project" value="InterPro"/>
</dbReference>
<dbReference type="PROSITE" id="PS00086">
    <property type="entry name" value="CYTOCHROME_P450"/>
    <property type="match status" value="1"/>
</dbReference>
<dbReference type="PRINTS" id="PR00463">
    <property type="entry name" value="EP450I"/>
</dbReference>
<reference evidence="12 13" key="1">
    <citation type="submission" date="2019-02" db="EMBL/GenBank/DDBJ databases">
        <title>Genome sequencing of the rare red list fungi Dentipellis fragilis.</title>
        <authorList>
            <person name="Buettner E."/>
            <person name="Kellner H."/>
        </authorList>
    </citation>
    <scope>NUCLEOTIDE SEQUENCE [LARGE SCALE GENOMIC DNA]</scope>
    <source>
        <strain evidence="12 13">DSM 105465</strain>
    </source>
</reference>
<feature type="transmembrane region" description="Helical" evidence="11">
    <location>
        <begin position="6"/>
        <end position="25"/>
    </location>
</feature>
<keyword evidence="7 9" id="KW-0408">Iron</keyword>
<gene>
    <name evidence="12" type="ORF">EVG20_g2996</name>
</gene>
<keyword evidence="4 9" id="KW-0349">Heme</keyword>
<keyword evidence="13" id="KW-1185">Reference proteome</keyword>